<evidence type="ECO:0000313" key="2">
    <source>
        <dbReference type="EMBL" id="MYD90786.1"/>
    </source>
</evidence>
<feature type="compositionally biased region" description="Basic residues" evidence="1">
    <location>
        <begin position="1"/>
        <end position="16"/>
    </location>
</feature>
<dbReference type="Pfam" id="PF05402">
    <property type="entry name" value="PqqD"/>
    <property type="match status" value="1"/>
</dbReference>
<dbReference type="EMBL" id="VXPY01000077">
    <property type="protein sequence ID" value="MYD90786.1"/>
    <property type="molecule type" value="Genomic_DNA"/>
</dbReference>
<feature type="compositionally biased region" description="Polar residues" evidence="1">
    <location>
        <begin position="19"/>
        <end position="28"/>
    </location>
</feature>
<feature type="region of interest" description="Disordered" evidence="1">
    <location>
        <begin position="1"/>
        <end position="31"/>
    </location>
</feature>
<reference evidence="2" key="1">
    <citation type="submission" date="2019-09" db="EMBL/GenBank/DDBJ databases">
        <title>Characterisation of the sponge microbiome using genome-centric metagenomics.</title>
        <authorList>
            <person name="Engelberts J.P."/>
            <person name="Robbins S.J."/>
            <person name="De Goeij J.M."/>
            <person name="Aranda M."/>
            <person name="Bell S.C."/>
            <person name="Webster N.S."/>
        </authorList>
    </citation>
    <scope>NUCLEOTIDE SEQUENCE</scope>
    <source>
        <strain evidence="2">SB0662_bin_9</strain>
    </source>
</reference>
<dbReference type="AlphaFoldDB" id="A0A6B1DUW2"/>
<organism evidence="2">
    <name type="scientific">Caldilineaceae bacterium SB0662_bin_9</name>
    <dbReference type="NCBI Taxonomy" id="2605258"/>
    <lineage>
        <taxon>Bacteria</taxon>
        <taxon>Bacillati</taxon>
        <taxon>Chloroflexota</taxon>
        <taxon>Caldilineae</taxon>
        <taxon>Caldilineales</taxon>
        <taxon>Caldilineaceae</taxon>
    </lineage>
</organism>
<proteinExistence type="predicted"/>
<evidence type="ECO:0000256" key="1">
    <source>
        <dbReference type="SAM" id="MobiDB-lite"/>
    </source>
</evidence>
<dbReference type="InterPro" id="IPR008792">
    <property type="entry name" value="PQQD"/>
</dbReference>
<dbReference type="InterPro" id="IPR041881">
    <property type="entry name" value="PqqD_sf"/>
</dbReference>
<sequence length="106" mass="12079">MASKPKIHPATRKIHLATRVQQSPNPIATSPVDEDLMMFSQERNSYFALKGPARAIWERIAQPIVVEQLCEELTAEFDDVDIDECQRDVIAFLTELQDEGLIRIID</sequence>
<protein>
    <submittedName>
        <fullName evidence="2">PqqD family protein</fullName>
    </submittedName>
</protein>
<accession>A0A6B1DUW2</accession>
<gene>
    <name evidence="2" type="ORF">F4Y08_10700</name>
</gene>
<comment type="caution">
    <text evidence="2">The sequence shown here is derived from an EMBL/GenBank/DDBJ whole genome shotgun (WGS) entry which is preliminary data.</text>
</comment>
<dbReference type="Gene3D" id="1.10.10.1150">
    <property type="entry name" value="Coenzyme PQQ synthesis protein D (PqqD)"/>
    <property type="match status" value="1"/>
</dbReference>
<name>A0A6B1DUW2_9CHLR</name>